<comment type="subcellular location">
    <subcellularLocation>
        <location evidence="1">Periplasm</location>
    </subcellularLocation>
</comment>
<evidence type="ECO:0000256" key="7">
    <source>
        <dbReference type="SAM" id="SignalP"/>
    </source>
</evidence>
<feature type="site" description="Important for lysozyme inhibition" evidence="5">
    <location>
        <position position="84"/>
    </location>
</feature>
<dbReference type="EMBL" id="QTQX01000007">
    <property type="protein sequence ID" value="RQT30146.1"/>
    <property type="molecule type" value="Genomic_DNA"/>
</dbReference>
<dbReference type="PIRSF" id="PIRSF009103">
    <property type="entry name" value="Ivy"/>
    <property type="match status" value="1"/>
</dbReference>
<keyword evidence="4" id="KW-0574">Periplasm</keyword>
<evidence type="ECO:0000256" key="4">
    <source>
        <dbReference type="ARBA" id="ARBA00022764"/>
    </source>
</evidence>
<dbReference type="Proteomes" id="UP000269271">
    <property type="component" value="Unassembled WGS sequence"/>
</dbReference>
<dbReference type="AlphaFoldDB" id="A0A0G3YZ28"/>
<sequence>MNARIPLAAAALILAQAAWAAGPTPTKTWTMSAIPGDRAASDAFAAMKKGHTVPAWVTNGTESPGTTVVFGGHDVYVMTACKPHRCGSERIAVLYDPQKKVMYGVLSVAGPKEGAEKLTWLNIGGGNESIDGRTILYAALTGSLENHPDAFNYK</sequence>
<reference evidence="8" key="2">
    <citation type="submission" date="2023-07" db="EMBL/GenBank/DDBJ databases">
        <title>A collection of bacterial strains from the Burkholderia cepacia Research Laboratory and Repository.</title>
        <authorList>
            <person name="Lipuma J."/>
            <person name="Spilker T."/>
            <person name="Caverly L."/>
        </authorList>
    </citation>
    <scope>NUCLEOTIDE SEQUENCE</scope>
    <source>
        <strain evidence="8">AU44979</strain>
    </source>
</reference>
<evidence type="ECO:0000256" key="2">
    <source>
        <dbReference type="ARBA" id="ARBA00009724"/>
    </source>
</evidence>
<evidence type="ECO:0000313" key="8">
    <source>
        <dbReference type="EMBL" id="MDN7565198.1"/>
    </source>
</evidence>
<dbReference type="GO" id="GO:0042597">
    <property type="term" value="C:periplasmic space"/>
    <property type="evidence" value="ECO:0007669"/>
    <property type="project" value="UniProtKB-SubCell"/>
</dbReference>
<name>A0A0G3YZ28_9BURK</name>
<accession>A0A1C8ZF33</accession>
<organism evidence="9 10">
    <name type="scientific">Burkholderia contaminans</name>
    <dbReference type="NCBI Taxonomy" id="488447"/>
    <lineage>
        <taxon>Bacteria</taxon>
        <taxon>Pseudomonadati</taxon>
        <taxon>Pseudomonadota</taxon>
        <taxon>Betaproteobacteria</taxon>
        <taxon>Burkholderiales</taxon>
        <taxon>Burkholderiaceae</taxon>
        <taxon>Burkholderia</taxon>
        <taxon>Burkholderia cepacia complex</taxon>
    </lineage>
</organism>
<comment type="caution">
    <text evidence="9">The sequence shown here is derived from an EMBL/GenBank/DDBJ whole genome shotgun (WGS) entry which is preliminary data.</text>
</comment>
<dbReference type="RefSeq" id="WP_046549340.1">
    <property type="nucleotide sequence ID" value="NZ_CABVQJ010000005.1"/>
</dbReference>
<evidence type="ECO:0000256" key="5">
    <source>
        <dbReference type="PIRSR" id="PIRSR009103-1"/>
    </source>
</evidence>
<dbReference type="EMBL" id="JAUJQS010000007">
    <property type="protein sequence ID" value="MDN7565198.1"/>
    <property type="molecule type" value="Genomic_DNA"/>
</dbReference>
<evidence type="ECO:0000256" key="6">
    <source>
        <dbReference type="PIRSR" id="PIRSR009103-2"/>
    </source>
</evidence>
<evidence type="ECO:0000256" key="1">
    <source>
        <dbReference type="ARBA" id="ARBA00004418"/>
    </source>
</evidence>
<dbReference type="InterPro" id="IPR036501">
    <property type="entry name" value="Inhibitor_vert_lysozyme_sf"/>
</dbReference>
<feature type="chain" id="PRO_5044365734" evidence="7">
    <location>
        <begin position="21"/>
        <end position="154"/>
    </location>
</feature>
<proteinExistence type="inferred from homology"/>
<feature type="disulfide bond" evidence="6">
    <location>
        <begin position="81"/>
        <end position="86"/>
    </location>
</feature>
<reference evidence="9 10" key="1">
    <citation type="submission" date="2018-08" db="EMBL/GenBank/DDBJ databases">
        <title>Comparative analysis of Burkholderia isolates from Puerto Rico.</title>
        <authorList>
            <person name="Hall C."/>
            <person name="Sahl J."/>
            <person name="Wagner D."/>
        </authorList>
    </citation>
    <scope>NUCLEOTIDE SEQUENCE [LARGE SCALE GENOMIC DNA]</scope>
    <source>
        <strain evidence="9 10">Bp9001</strain>
    </source>
</reference>
<dbReference type="SUPFAM" id="SSF89872">
    <property type="entry name" value="Inhibitor of vertebrate lysozyme, Ivy"/>
    <property type="match status" value="1"/>
</dbReference>
<dbReference type="Pfam" id="PF08816">
    <property type="entry name" value="Ivy"/>
    <property type="match status" value="1"/>
</dbReference>
<keyword evidence="6" id="KW-1015">Disulfide bond</keyword>
<dbReference type="KEGG" id="bcon:NL30_22500"/>
<evidence type="ECO:0000256" key="3">
    <source>
        <dbReference type="ARBA" id="ARBA00022729"/>
    </source>
</evidence>
<feature type="signal peptide" evidence="7">
    <location>
        <begin position="1"/>
        <end position="20"/>
    </location>
</feature>
<gene>
    <name evidence="9" type="ORF">DF037_13810</name>
    <name evidence="8" type="ORF">QZM56_11875</name>
</gene>
<accession>A0A0G3YZ28</accession>
<keyword evidence="3 7" id="KW-0732">Signal</keyword>
<evidence type="ECO:0000313" key="10">
    <source>
        <dbReference type="Proteomes" id="UP000269271"/>
    </source>
</evidence>
<dbReference type="InterPro" id="IPR014453">
    <property type="entry name" value="Inhibitor_vertebrate_lysozyme"/>
</dbReference>
<evidence type="ECO:0000313" key="9">
    <source>
        <dbReference type="EMBL" id="RQT30146.1"/>
    </source>
</evidence>
<protein>
    <submittedName>
        <fullName evidence="9">C-lysozyme inhibitor</fullName>
    </submittedName>
    <submittedName>
        <fullName evidence="8">Ivy family C-type lysozyme inhibitor</fullName>
    </submittedName>
</protein>
<dbReference type="Proteomes" id="UP001172109">
    <property type="component" value="Unassembled WGS sequence"/>
</dbReference>
<dbReference type="Gene3D" id="3.40.1420.10">
    <property type="entry name" value="Inhibitor of vertebrate lysozyme"/>
    <property type="match status" value="1"/>
</dbReference>
<comment type="similarity">
    <text evidence="2">Belongs to the ivy family.</text>
</comment>